<keyword evidence="3" id="KW-1185">Reference proteome</keyword>
<dbReference type="RefSeq" id="WP_142636726.1">
    <property type="nucleotide sequence ID" value="NZ_FXTE01000004.1"/>
</dbReference>
<organism evidence="2 3">
    <name type="scientific">Ruegeria faecimaris</name>
    <dbReference type="NCBI Taxonomy" id="686389"/>
    <lineage>
        <taxon>Bacteria</taxon>
        <taxon>Pseudomonadati</taxon>
        <taxon>Pseudomonadota</taxon>
        <taxon>Alphaproteobacteria</taxon>
        <taxon>Rhodobacterales</taxon>
        <taxon>Roseobacteraceae</taxon>
        <taxon>Ruegeria</taxon>
    </lineage>
</organism>
<dbReference type="SUPFAM" id="SSF54427">
    <property type="entry name" value="NTF2-like"/>
    <property type="match status" value="1"/>
</dbReference>
<dbReference type="Gene3D" id="3.10.450.50">
    <property type="match status" value="1"/>
</dbReference>
<dbReference type="OrthoDB" id="7699763at2"/>
<dbReference type="SUPFAM" id="SSF55073">
    <property type="entry name" value="Nucleotide cyclase"/>
    <property type="match status" value="1"/>
</dbReference>
<dbReference type="EMBL" id="FXTE01000004">
    <property type="protein sequence ID" value="SMO65729.1"/>
    <property type="molecule type" value="Genomic_DNA"/>
</dbReference>
<accession>A0A521D206</accession>
<dbReference type="SMART" id="SM00044">
    <property type="entry name" value="CYCc"/>
    <property type="match status" value="1"/>
</dbReference>
<dbReference type="PANTHER" id="PTHR43081:SF19">
    <property type="entry name" value="PH-SENSITIVE ADENYLATE CYCLASE RV1264"/>
    <property type="match status" value="1"/>
</dbReference>
<dbReference type="PROSITE" id="PS50125">
    <property type="entry name" value="GUANYLATE_CYCLASE_2"/>
    <property type="match status" value="1"/>
</dbReference>
<dbReference type="AlphaFoldDB" id="A0A521D206"/>
<dbReference type="GO" id="GO:0006171">
    <property type="term" value="P:cAMP biosynthetic process"/>
    <property type="evidence" value="ECO:0007669"/>
    <property type="project" value="TreeGrafter"/>
</dbReference>
<dbReference type="InterPro" id="IPR050697">
    <property type="entry name" value="Adenylyl/Guanylyl_Cyclase_3/4"/>
</dbReference>
<feature type="domain" description="Guanylate cyclase" evidence="1">
    <location>
        <begin position="163"/>
        <end position="274"/>
    </location>
</feature>
<sequence length="325" mass="35538">MSNAVTPSPELVAVIRRWNDAVRLKDRAALMNLLSSSEHLRYQGSADGESWSGQVFRQGFADHTREIPDFSWDEHSLEAFECGDIGWAHCEATLAFTSNGKATLHRFTFVLHLENGVWKMIQMHVSNPTSNMEKIGIEHEALNALIAAARQEFIQDQQEGAASVMFTDIAGSSEITRKVGDHKWTALISSHFDLAENLIHTHGGRLVKSLGDGTMSIFSSVHDAIQAATEFQRENAALQSDIPLGLRVGIHTGDVIQRDEDFFGSVVNKAARVTGLCGANEILVTDVTRLLLGATAGLQFSAPISAQLKGFGGPQTVYRVDWAKP</sequence>
<dbReference type="CDD" id="cd07302">
    <property type="entry name" value="CHD"/>
    <property type="match status" value="1"/>
</dbReference>
<dbReference type="Pfam" id="PF13474">
    <property type="entry name" value="SnoaL_3"/>
    <property type="match status" value="1"/>
</dbReference>
<reference evidence="2 3" key="1">
    <citation type="submission" date="2017-05" db="EMBL/GenBank/DDBJ databases">
        <authorList>
            <person name="Varghese N."/>
            <person name="Submissions S."/>
        </authorList>
    </citation>
    <scope>NUCLEOTIDE SEQUENCE [LARGE SCALE GENOMIC DNA]</scope>
    <source>
        <strain evidence="2 3">DSM 28009</strain>
    </source>
</reference>
<dbReference type="PANTHER" id="PTHR43081">
    <property type="entry name" value="ADENYLATE CYCLASE, TERMINAL-DIFFERENTIATION SPECIFIC-RELATED"/>
    <property type="match status" value="1"/>
</dbReference>
<dbReference type="Proteomes" id="UP000319555">
    <property type="component" value="Unassembled WGS sequence"/>
</dbReference>
<dbReference type="InterPro" id="IPR001054">
    <property type="entry name" value="A/G_cyclase"/>
</dbReference>
<protein>
    <submittedName>
        <fullName evidence="2">Adenylate cyclase, class 3</fullName>
    </submittedName>
</protein>
<dbReference type="InterPro" id="IPR032710">
    <property type="entry name" value="NTF2-like_dom_sf"/>
</dbReference>
<dbReference type="Gene3D" id="3.30.70.1230">
    <property type="entry name" value="Nucleotide cyclase"/>
    <property type="match status" value="1"/>
</dbReference>
<gene>
    <name evidence="2" type="ORF">SAMN06265380_104144</name>
</gene>
<dbReference type="GO" id="GO:0004016">
    <property type="term" value="F:adenylate cyclase activity"/>
    <property type="evidence" value="ECO:0007669"/>
    <property type="project" value="UniProtKB-ARBA"/>
</dbReference>
<dbReference type="InterPro" id="IPR037401">
    <property type="entry name" value="SnoaL-like"/>
</dbReference>
<evidence type="ECO:0000313" key="3">
    <source>
        <dbReference type="Proteomes" id="UP000319555"/>
    </source>
</evidence>
<dbReference type="InterPro" id="IPR029787">
    <property type="entry name" value="Nucleotide_cyclase"/>
</dbReference>
<proteinExistence type="predicted"/>
<evidence type="ECO:0000313" key="2">
    <source>
        <dbReference type="EMBL" id="SMO65729.1"/>
    </source>
</evidence>
<dbReference type="Pfam" id="PF00211">
    <property type="entry name" value="Guanylate_cyc"/>
    <property type="match status" value="1"/>
</dbReference>
<name>A0A521D206_9RHOB</name>
<dbReference type="GO" id="GO:0035556">
    <property type="term" value="P:intracellular signal transduction"/>
    <property type="evidence" value="ECO:0007669"/>
    <property type="project" value="InterPro"/>
</dbReference>
<evidence type="ECO:0000259" key="1">
    <source>
        <dbReference type="PROSITE" id="PS50125"/>
    </source>
</evidence>